<dbReference type="OrthoDB" id="527247at2"/>
<dbReference type="InterPro" id="IPR025351">
    <property type="entry name" value="Pvc16_N"/>
</dbReference>
<feature type="domain" description="Pvc16 N-terminal" evidence="1">
    <location>
        <begin position="9"/>
        <end position="185"/>
    </location>
</feature>
<keyword evidence="3" id="KW-1185">Reference proteome</keyword>
<dbReference type="AlphaFoldDB" id="A0A5N8W216"/>
<dbReference type="Proteomes" id="UP000326979">
    <property type="component" value="Unassembled WGS sequence"/>
</dbReference>
<name>A0A5N8W216_9ACTN</name>
<evidence type="ECO:0000313" key="2">
    <source>
        <dbReference type="EMBL" id="MPY41553.1"/>
    </source>
</evidence>
<proteinExistence type="predicted"/>
<accession>A0A5N8W216</accession>
<dbReference type="Pfam" id="PF14065">
    <property type="entry name" value="Pvc16_N"/>
    <property type="match status" value="1"/>
</dbReference>
<evidence type="ECO:0000259" key="1">
    <source>
        <dbReference type="Pfam" id="PF14065"/>
    </source>
</evidence>
<dbReference type="EMBL" id="VJZE01000102">
    <property type="protein sequence ID" value="MPY41553.1"/>
    <property type="molecule type" value="Genomic_DNA"/>
</dbReference>
<gene>
    <name evidence="2" type="ORF">FNH04_17020</name>
</gene>
<evidence type="ECO:0000313" key="3">
    <source>
        <dbReference type="Proteomes" id="UP000326979"/>
    </source>
</evidence>
<sequence length="195" mass="21522">MGDFGVIADVSTVIVNALTQSLLELGRGPNMPAPTAELNDLSETVQTTNPKLTVFLYEIAEDPTSRNRPPVRSQPPDPMTARKPPMALLLRYLITPWGGDQETQHRMLGRALQTFYDDAILDGPQLSGSLAGSTDSLHTTLTPLTLDQKSWVWYAIQKPYRLSLNYEVRVVNLDSAVETPVRPVRSRIIEGAPTP</sequence>
<protein>
    <submittedName>
        <fullName evidence="2">DUF4255 domain-containing protein</fullName>
    </submittedName>
</protein>
<organism evidence="2 3">
    <name type="scientific">Streptomyces phyllanthi</name>
    <dbReference type="NCBI Taxonomy" id="1803180"/>
    <lineage>
        <taxon>Bacteria</taxon>
        <taxon>Bacillati</taxon>
        <taxon>Actinomycetota</taxon>
        <taxon>Actinomycetes</taxon>
        <taxon>Kitasatosporales</taxon>
        <taxon>Streptomycetaceae</taxon>
        <taxon>Streptomyces</taxon>
    </lineage>
</organism>
<comment type="caution">
    <text evidence="2">The sequence shown here is derived from an EMBL/GenBank/DDBJ whole genome shotgun (WGS) entry which is preliminary data.</text>
</comment>
<dbReference type="RefSeq" id="WP_152785122.1">
    <property type="nucleotide sequence ID" value="NZ_BAABEQ010000067.1"/>
</dbReference>
<reference evidence="2 3" key="1">
    <citation type="submission" date="2019-07" db="EMBL/GenBank/DDBJ databases">
        <title>New species of Amycolatopsis and Streptomyces.</title>
        <authorList>
            <person name="Duangmal K."/>
            <person name="Teo W.F.A."/>
            <person name="Lipun K."/>
        </authorList>
    </citation>
    <scope>NUCLEOTIDE SEQUENCE [LARGE SCALE GENOMIC DNA]</scope>
    <source>
        <strain evidence="2 3">TISTR 2346</strain>
    </source>
</reference>